<keyword evidence="13" id="KW-1185">Reference proteome</keyword>
<reference evidence="12" key="1">
    <citation type="thesis" date="2020" institute="ProQuest LLC" country="789 East Eisenhower Parkway, Ann Arbor, MI, USA">
        <title>Comparative Genomics and Chromosome Evolution.</title>
        <authorList>
            <person name="Mudd A.B."/>
        </authorList>
    </citation>
    <scope>NUCLEOTIDE SEQUENCE</scope>
    <source>
        <strain evidence="12">237g6f4</strain>
        <tissue evidence="12">Blood</tissue>
    </source>
</reference>
<protein>
    <recommendedName>
        <fullName evidence="3">Transmembrane protein 182</fullName>
    </recommendedName>
</protein>
<evidence type="ECO:0000256" key="11">
    <source>
        <dbReference type="SAM" id="Phobius"/>
    </source>
</evidence>
<evidence type="ECO:0000313" key="13">
    <source>
        <dbReference type="Proteomes" id="UP000824782"/>
    </source>
</evidence>
<dbReference type="Proteomes" id="UP000824782">
    <property type="component" value="Unassembled WGS sequence"/>
</dbReference>
<evidence type="ECO:0000256" key="2">
    <source>
        <dbReference type="ARBA" id="ARBA00006418"/>
    </source>
</evidence>
<feature type="transmembrane region" description="Helical" evidence="11">
    <location>
        <begin position="214"/>
        <end position="236"/>
    </location>
</feature>
<keyword evidence="4" id="KW-1003">Cell membrane</keyword>
<proteinExistence type="inferred from homology"/>
<dbReference type="AlphaFoldDB" id="A0AAV7CPM3"/>
<keyword evidence="10" id="KW-0325">Glycoprotein</keyword>
<name>A0AAV7CPM3_ENGPU</name>
<evidence type="ECO:0000256" key="5">
    <source>
        <dbReference type="ARBA" id="ARBA00022541"/>
    </source>
</evidence>
<evidence type="ECO:0000256" key="8">
    <source>
        <dbReference type="ARBA" id="ARBA00022989"/>
    </source>
</evidence>
<keyword evidence="5" id="KW-0517">Myogenesis</keyword>
<evidence type="ECO:0000256" key="4">
    <source>
        <dbReference type="ARBA" id="ARBA00022475"/>
    </source>
</evidence>
<dbReference type="PANTHER" id="PTHR32012">
    <property type="entry name" value="TRANSMEMBRANE PROTEIN 182-RELATED"/>
    <property type="match status" value="1"/>
</dbReference>
<evidence type="ECO:0000256" key="3">
    <source>
        <dbReference type="ARBA" id="ARBA00014600"/>
    </source>
</evidence>
<feature type="transmembrane region" description="Helical" evidence="11">
    <location>
        <begin position="165"/>
        <end position="185"/>
    </location>
</feature>
<feature type="transmembrane region" description="Helical" evidence="11">
    <location>
        <begin position="121"/>
        <end position="144"/>
    </location>
</feature>
<dbReference type="GO" id="GO:0007517">
    <property type="term" value="P:muscle organ development"/>
    <property type="evidence" value="ECO:0007669"/>
    <property type="project" value="UniProtKB-KW"/>
</dbReference>
<keyword evidence="9 11" id="KW-0472">Membrane</keyword>
<keyword evidence="7" id="KW-0732">Signal</keyword>
<dbReference type="PANTHER" id="PTHR32012:SF0">
    <property type="entry name" value="TRANSMEMBRANE PROTEIN 182"/>
    <property type="match status" value="1"/>
</dbReference>
<evidence type="ECO:0000256" key="7">
    <source>
        <dbReference type="ARBA" id="ARBA00022729"/>
    </source>
</evidence>
<dbReference type="Pfam" id="PF13903">
    <property type="entry name" value="Claudin_2"/>
    <property type="match status" value="1"/>
</dbReference>
<gene>
    <name evidence="12" type="ORF">GDO81_005551</name>
</gene>
<organism evidence="12 13">
    <name type="scientific">Engystomops pustulosus</name>
    <name type="common">Tungara frog</name>
    <name type="synonym">Physalaemus pustulosus</name>
    <dbReference type="NCBI Taxonomy" id="76066"/>
    <lineage>
        <taxon>Eukaryota</taxon>
        <taxon>Metazoa</taxon>
        <taxon>Chordata</taxon>
        <taxon>Craniata</taxon>
        <taxon>Vertebrata</taxon>
        <taxon>Euteleostomi</taxon>
        <taxon>Amphibia</taxon>
        <taxon>Batrachia</taxon>
        <taxon>Anura</taxon>
        <taxon>Neobatrachia</taxon>
        <taxon>Hyloidea</taxon>
        <taxon>Leptodactylidae</taxon>
        <taxon>Leiuperinae</taxon>
        <taxon>Engystomops</taxon>
    </lineage>
</organism>
<evidence type="ECO:0000313" key="12">
    <source>
        <dbReference type="EMBL" id="KAG8587053.1"/>
    </source>
</evidence>
<evidence type="ECO:0000256" key="10">
    <source>
        <dbReference type="ARBA" id="ARBA00023180"/>
    </source>
</evidence>
<evidence type="ECO:0000256" key="1">
    <source>
        <dbReference type="ARBA" id="ARBA00004651"/>
    </source>
</evidence>
<comment type="similarity">
    <text evidence="2">Belongs to the TMEM182 family.</text>
</comment>
<feature type="transmembrane region" description="Helical" evidence="11">
    <location>
        <begin position="7"/>
        <end position="26"/>
    </location>
</feature>
<dbReference type="GO" id="GO:0005886">
    <property type="term" value="C:plasma membrane"/>
    <property type="evidence" value="ECO:0007669"/>
    <property type="project" value="UniProtKB-SubCell"/>
</dbReference>
<evidence type="ECO:0000256" key="9">
    <source>
        <dbReference type="ARBA" id="ARBA00023136"/>
    </source>
</evidence>
<comment type="subcellular location">
    <subcellularLocation>
        <location evidence="1">Cell membrane</location>
        <topology evidence="1">Multi-pass membrane protein</topology>
    </subcellularLocation>
</comment>
<keyword evidence="6 11" id="KW-0812">Transmembrane</keyword>
<dbReference type="InterPro" id="IPR004031">
    <property type="entry name" value="PMP22/EMP/MP20/Claudin"/>
</dbReference>
<keyword evidence="8 11" id="KW-1133">Transmembrane helix</keyword>
<sequence length="245" mass="27315">MKLSIGIFFGGLFGALGILVLLVAFGSDYWLLAREVEKCSKNQTDGVVAPILLHHEGFFWRCWFNGEIGTDNSTMSAFWITNQAPTKNCTHAYLSPFPRSRDDNNSTAYHSAVVYRGFWNIFMLLGVVTVVAGGFIIICAAPFVNYRLYKAGGGLFITAAGMSSFCDHYTVGIFFTFVVVMHVIWVQSVSDVRSYQDMKQEDCPGYSVDIRYGWSFMLAPFGIFFSLLAGLLFLLVGHTIVVHTK</sequence>
<comment type="caution">
    <text evidence="12">The sequence shown here is derived from an EMBL/GenBank/DDBJ whole genome shotgun (WGS) entry which is preliminary data.</text>
</comment>
<evidence type="ECO:0000256" key="6">
    <source>
        <dbReference type="ARBA" id="ARBA00022692"/>
    </source>
</evidence>
<dbReference type="InterPro" id="IPR026763">
    <property type="entry name" value="TMEM182"/>
</dbReference>
<dbReference type="Gene3D" id="1.20.140.150">
    <property type="match status" value="1"/>
</dbReference>
<accession>A0AAV7CPM3</accession>
<dbReference type="EMBL" id="WNYA01000002">
    <property type="protein sequence ID" value="KAG8587053.1"/>
    <property type="molecule type" value="Genomic_DNA"/>
</dbReference>